<comment type="subunit">
    <text evidence="9">Homodimer, forms a heterotetramer with a Cas2 homodimer.</text>
</comment>
<dbReference type="InterPro" id="IPR002729">
    <property type="entry name" value="CRISPR-assoc_Cas1"/>
</dbReference>
<dbReference type="GO" id="GO:0051607">
    <property type="term" value="P:defense response to virus"/>
    <property type="evidence" value="ECO:0007669"/>
    <property type="project" value="UniProtKB-UniRule"/>
</dbReference>
<dbReference type="GO" id="GO:0043571">
    <property type="term" value="P:maintenance of CRISPR repeat elements"/>
    <property type="evidence" value="ECO:0007669"/>
    <property type="project" value="UniProtKB-UniRule"/>
</dbReference>
<keyword evidence="7 9" id="KW-0238">DNA-binding</keyword>
<evidence type="ECO:0000256" key="1">
    <source>
        <dbReference type="ARBA" id="ARBA00022722"/>
    </source>
</evidence>
<keyword evidence="5 9" id="KW-0460">Magnesium</keyword>
<keyword evidence="4 9" id="KW-0378">Hydrolase</keyword>
<dbReference type="GO" id="GO:0003677">
    <property type="term" value="F:DNA binding"/>
    <property type="evidence" value="ECO:0007669"/>
    <property type="project" value="UniProtKB-KW"/>
</dbReference>
<proteinExistence type="inferred from homology"/>
<evidence type="ECO:0000256" key="8">
    <source>
        <dbReference type="ARBA" id="ARBA00023211"/>
    </source>
</evidence>
<dbReference type="CDD" id="cd09634">
    <property type="entry name" value="Cas1_I-II-III"/>
    <property type="match status" value="1"/>
</dbReference>
<organism evidence="10">
    <name type="scientific">Archaeoglobus fulgidus</name>
    <dbReference type="NCBI Taxonomy" id="2234"/>
    <lineage>
        <taxon>Archaea</taxon>
        <taxon>Methanobacteriati</taxon>
        <taxon>Methanobacteriota</taxon>
        <taxon>Archaeoglobi</taxon>
        <taxon>Archaeoglobales</taxon>
        <taxon>Archaeoglobaceae</taxon>
        <taxon>Archaeoglobus</taxon>
    </lineage>
</organism>
<keyword evidence="6 9" id="KW-0051">Antiviral defense</keyword>
<dbReference type="AlphaFoldDB" id="A0A7J2TFT8"/>
<dbReference type="GO" id="GO:0016787">
    <property type="term" value="F:hydrolase activity"/>
    <property type="evidence" value="ECO:0007669"/>
    <property type="project" value="UniProtKB-KW"/>
</dbReference>
<protein>
    <recommendedName>
        <fullName evidence="9">CRISPR-associated endonuclease Cas1</fullName>
        <ecNumber evidence="9">3.1.-.-</ecNumber>
    </recommendedName>
</protein>
<keyword evidence="2 9" id="KW-0479">Metal-binding</keyword>
<sequence length="342" mass="38409">MRLIVDGFGKFVGVENGMLVVKKKNQILRKVRADELNQLLITGKSAISSDALILLAKKGVDVVILSGNEVAARLGHFLPGTVKTRREQYLAYYDRRGVFLAKEFVRAKLKNQSSFLFNLAKARKETKPKLAEKLIEARETIERDISTLSMIEGAKIDDVRGQILGVEGSASETYWNAISSIIPPDYLFTGRRGDRGPRFAQDIVNAMLNYGYAVLHAECLKAVEIAGLDPYAGFLHADRSGRTSISLDLMECFRQPVVDRSVVKLVTQSQIKPDDCRFENFVCILNEDSKKRLLSEIFERLEAKTQYKGKNMSLSSVIRSQAREIASFLKNEGGYEAFTQNW</sequence>
<feature type="binding site" evidence="9">
    <location>
        <position position="251"/>
    </location>
    <ligand>
        <name>Mn(2+)</name>
        <dbReference type="ChEBI" id="CHEBI:29035"/>
    </ligand>
</feature>
<comment type="caution">
    <text evidence="10">The sequence shown here is derived from an EMBL/GenBank/DDBJ whole genome shotgun (WGS) entry which is preliminary data.</text>
</comment>
<dbReference type="GO" id="GO:0046872">
    <property type="term" value="F:metal ion binding"/>
    <property type="evidence" value="ECO:0007669"/>
    <property type="project" value="UniProtKB-UniRule"/>
</dbReference>
<comment type="similarity">
    <text evidence="9">Belongs to the CRISPR-associated endonuclease Cas1 family.</text>
</comment>
<evidence type="ECO:0000256" key="6">
    <source>
        <dbReference type="ARBA" id="ARBA00023118"/>
    </source>
</evidence>
<keyword evidence="8 9" id="KW-0464">Manganese</keyword>
<evidence type="ECO:0000256" key="9">
    <source>
        <dbReference type="HAMAP-Rule" id="MF_01470"/>
    </source>
</evidence>
<dbReference type="Gene3D" id="3.100.10.20">
    <property type="entry name" value="CRISPR-associated endonuclease Cas1, N-terminal domain"/>
    <property type="match status" value="1"/>
</dbReference>
<reference evidence="10" key="1">
    <citation type="journal article" date="2020" name="mSystems">
        <title>Genome- and Community-Level Interaction Insights into Carbon Utilization and Element Cycling Functions of Hydrothermarchaeota in Hydrothermal Sediment.</title>
        <authorList>
            <person name="Zhou Z."/>
            <person name="Liu Y."/>
            <person name="Xu W."/>
            <person name="Pan J."/>
            <person name="Luo Z.H."/>
            <person name="Li M."/>
        </authorList>
    </citation>
    <scope>NUCLEOTIDE SEQUENCE [LARGE SCALE GENOMIC DNA]</scope>
    <source>
        <strain evidence="10">SpSt-26</strain>
    </source>
</reference>
<dbReference type="InterPro" id="IPR050646">
    <property type="entry name" value="Cas1"/>
</dbReference>
<dbReference type="HAMAP" id="MF_01470">
    <property type="entry name" value="Cas1"/>
    <property type="match status" value="1"/>
</dbReference>
<feature type="binding site" evidence="9">
    <location>
        <position position="167"/>
    </location>
    <ligand>
        <name>Mn(2+)</name>
        <dbReference type="ChEBI" id="CHEBI:29035"/>
    </ligand>
</feature>
<feature type="binding site" evidence="9">
    <location>
        <position position="236"/>
    </location>
    <ligand>
        <name>Mn(2+)</name>
        <dbReference type="ChEBI" id="CHEBI:29035"/>
    </ligand>
</feature>
<evidence type="ECO:0000256" key="4">
    <source>
        <dbReference type="ARBA" id="ARBA00022801"/>
    </source>
</evidence>
<dbReference type="EC" id="3.1.-.-" evidence="9"/>
<evidence type="ECO:0000256" key="7">
    <source>
        <dbReference type="ARBA" id="ARBA00023125"/>
    </source>
</evidence>
<dbReference type="GO" id="GO:0004519">
    <property type="term" value="F:endonuclease activity"/>
    <property type="evidence" value="ECO:0007669"/>
    <property type="project" value="UniProtKB-UniRule"/>
</dbReference>
<gene>
    <name evidence="9 10" type="primary">cas1</name>
    <name evidence="10" type="ORF">ENP88_00160</name>
</gene>
<accession>A0A7J2TFT8</accession>
<evidence type="ECO:0000313" key="10">
    <source>
        <dbReference type="EMBL" id="HEH34579.1"/>
    </source>
</evidence>
<dbReference type="InterPro" id="IPR042206">
    <property type="entry name" value="CRISPR-assoc_Cas1_C"/>
</dbReference>
<dbReference type="PANTHER" id="PTHR34353:SF2">
    <property type="entry name" value="CRISPR-ASSOCIATED ENDONUCLEASE CAS1 1"/>
    <property type="match status" value="1"/>
</dbReference>
<dbReference type="Pfam" id="PF01867">
    <property type="entry name" value="Cas_Cas1"/>
    <property type="match status" value="1"/>
</dbReference>
<evidence type="ECO:0000256" key="2">
    <source>
        <dbReference type="ARBA" id="ARBA00022723"/>
    </source>
</evidence>
<keyword evidence="3 9" id="KW-0255">Endonuclease</keyword>
<evidence type="ECO:0000256" key="5">
    <source>
        <dbReference type="ARBA" id="ARBA00022842"/>
    </source>
</evidence>
<comment type="cofactor">
    <cofactor evidence="9">
        <name>Mg(2+)</name>
        <dbReference type="ChEBI" id="CHEBI:18420"/>
    </cofactor>
    <cofactor evidence="9">
        <name>Mn(2+)</name>
        <dbReference type="ChEBI" id="CHEBI:29035"/>
    </cofactor>
</comment>
<dbReference type="EMBL" id="DSLA01000004">
    <property type="protein sequence ID" value="HEH34579.1"/>
    <property type="molecule type" value="Genomic_DNA"/>
</dbReference>
<name>A0A7J2TFT8_ARCFL</name>
<keyword evidence="1 9" id="KW-0540">Nuclease</keyword>
<dbReference type="InterPro" id="IPR042211">
    <property type="entry name" value="CRISPR-assoc_Cas1_N"/>
</dbReference>
<dbReference type="PANTHER" id="PTHR34353">
    <property type="entry name" value="CRISPR-ASSOCIATED ENDONUCLEASE CAS1 1"/>
    <property type="match status" value="1"/>
</dbReference>
<evidence type="ECO:0000256" key="3">
    <source>
        <dbReference type="ARBA" id="ARBA00022759"/>
    </source>
</evidence>
<comment type="function">
    <text evidence="9">CRISPR (clustered regularly interspaced short palindromic repeat), is an adaptive immune system that provides protection against mobile genetic elements (viruses, transposable elements and conjugative plasmids). CRISPR clusters contain spacers, sequences complementary to antecedent mobile elements, and target invading nucleic acids. CRISPR clusters are transcribed and processed into CRISPR RNA (crRNA). Acts as a dsDNA endonuclease. Involved in the integration of spacer DNA into the CRISPR cassette.</text>
</comment>
<dbReference type="NCBIfam" id="TIGR00287">
    <property type="entry name" value="cas1"/>
    <property type="match status" value="1"/>
</dbReference>
<dbReference type="Gene3D" id="1.20.120.920">
    <property type="entry name" value="CRISPR-associated endonuclease Cas1, C-terminal domain"/>
    <property type="match status" value="1"/>
</dbReference>